<accession>A0AAI8C5G8</accession>
<evidence type="ECO:0000259" key="2">
    <source>
        <dbReference type="PROSITE" id="PS51178"/>
    </source>
</evidence>
<sequence>MKLMDFLKSRAFFISLASAVVIVILGVFLALKWLAHTTNHGEKIEVPSLIKLDTDQALQLLQKNELNMVVLDTLDYDKDFPPLSIVEQDPAPKTGVKTNRKIYVKINASGYGNVKLPKLEELTYRQALATIKSLGLKEGTITYQTFIGKDVVLKVYQKGKVLNEGDKIAKDSRIDFVLGDGRAGYSEEELDVAPAIEDANGNSSNSSEFDF</sequence>
<feature type="domain" description="PASTA" evidence="2">
    <location>
        <begin position="40"/>
        <end position="108"/>
    </location>
</feature>
<proteinExistence type="predicted"/>
<gene>
    <name evidence="3" type="ORF">AS202_09395</name>
</gene>
<dbReference type="Proteomes" id="UP000069030">
    <property type="component" value="Chromosome"/>
</dbReference>
<dbReference type="PROSITE" id="PS51178">
    <property type="entry name" value="PASTA"/>
    <property type="match status" value="1"/>
</dbReference>
<keyword evidence="1" id="KW-0812">Transmembrane</keyword>
<feature type="transmembrane region" description="Helical" evidence="1">
    <location>
        <begin position="12"/>
        <end position="35"/>
    </location>
</feature>
<dbReference type="EMBL" id="CP013690">
    <property type="protein sequence ID" value="ALU26347.1"/>
    <property type="molecule type" value="Genomic_DNA"/>
</dbReference>
<dbReference type="InterPro" id="IPR005543">
    <property type="entry name" value="PASTA_dom"/>
</dbReference>
<reference evidence="3 4" key="1">
    <citation type="journal article" date="2016" name="J. Zhejiang Univ. Sci. B">
        <title>Antibiotic resistance mechanisms of Myroides sp.</title>
        <authorList>
            <person name="Hu S."/>
            <person name="Yuan S."/>
            <person name="Qu H."/>
            <person name="Jiang T."/>
            <person name="Zhou Y."/>
            <person name="Wang M."/>
            <person name="Ming D."/>
        </authorList>
    </citation>
    <scope>NUCLEOTIDE SEQUENCE [LARGE SCALE GENOMIC DNA]</scope>
    <source>
        <strain evidence="3 4">PR63039</strain>
    </source>
</reference>
<keyword evidence="1" id="KW-0472">Membrane</keyword>
<dbReference type="KEGG" id="mod:AS202_09395"/>
<dbReference type="SMART" id="SM00740">
    <property type="entry name" value="PASTA"/>
    <property type="match status" value="2"/>
</dbReference>
<evidence type="ECO:0000313" key="4">
    <source>
        <dbReference type="Proteomes" id="UP000069030"/>
    </source>
</evidence>
<evidence type="ECO:0000256" key="1">
    <source>
        <dbReference type="SAM" id="Phobius"/>
    </source>
</evidence>
<dbReference type="AlphaFoldDB" id="A0AAI8C5G8"/>
<organism evidence="3 4">
    <name type="scientific">Myroides odoratimimus</name>
    <dbReference type="NCBI Taxonomy" id="76832"/>
    <lineage>
        <taxon>Bacteria</taxon>
        <taxon>Pseudomonadati</taxon>
        <taxon>Bacteroidota</taxon>
        <taxon>Flavobacteriia</taxon>
        <taxon>Flavobacteriales</taxon>
        <taxon>Flavobacteriaceae</taxon>
        <taxon>Myroides</taxon>
    </lineage>
</organism>
<dbReference type="Gene3D" id="3.30.10.20">
    <property type="match status" value="2"/>
</dbReference>
<protein>
    <recommendedName>
        <fullName evidence="2">PASTA domain-containing protein</fullName>
    </recommendedName>
</protein>
<dbReference type="Pfam" id="PF03793">
    <property type="entry name" value="PASTA"/>
    <property type="match status" value="1"/>
</dbReference>
<evidence type="ECO:0000313" key="3">
    <source>
        <dbReference type="EMBL" id="ALU26347.1"/>
    </source>
</evidence>
<dbReference type="RefSeq" id="WP_006257129.1">
    <property type="nucleotide sequence ID" value="NZ_CP013690.1"/>
</dbReference>
<dbReference type="CDD" id="cd06577">
    <property type="entry name" value="PASTA_pknB"/>
    <property type="match status" value="1"/>
</dbReference>
<name>A0AAI8C5G8_9FLAO</name>
<keyword evidence="1" id="KW-1133">Transmembrane helix</keyword>